<dbReference type="AlphaFoldDB" id="A0A3N7EJ76"/>
<dbReference type="InterPro" id="IPR003657">
    <property type="entry name" value="WRKY_dom"/>
</dbReference>
<keyword evidence="4" id="KW-0804">Transcription</keyword>
<evidence type="ECO:0000256" key="4">
    <source>
        <dbReference type="ARBA" id="ARBA00023163"/>
    </source>
</evidence>
<evidence type="ECO:0000256" key="2">
    <source>
        <dbReference type="ARBA" id="ARBA00023015"/>
    </source>
</evidence>
<dbReference type="EMBL" id="CM009291">
    <property type="protein sequence ID" value="RQO87046.1"/>
    <property type="molecule type" value="Genomic_DNA"/>
</dbReference>
<feature type="compositionally biased region" description="Polar residues" evidence="7">
    <location>
        <begin position="286"/>
        <end position="325"/>
    </location>
</feature>
<accession>A0A3N7EJ76</accession>
<evidence type="ECO:0000256" key="5">
    <source>
        <dbReference type="ARBA" id="ARBA00023242"/>
    </source>
</evidence>
<feature type="compositionally biased region" description="Basic residues" evidence="7">
    <location>
        <begin position="202"/>
        <end position="211"/>
    </location>
</feature>
<dbReference type="FunFam" id="2.20.25.80:FF:000007">
    <property type="entry name" value="WRKY transcription factor 22"/>
    <property type="match status" value="1"/>
</dbReference>
<evidence type="ECO:0000256" key="3">
    <source>
        <dbReference type="ARBA" id="ARBA00023125"/>
    </source>
</evidence>
<evidence type="ECO:0000313" key="11">
    <source>
        <dbReference type="Proteomes" id="UP000006729"/>
    </source>
</evidence>
<protein>
    <recommendedName>
        <fullName evidence="9">WRKY domain-containing protein</fullName>
    </recommendedName>
</protein>
<dbReference type="InterPro" id="IPR044810">
    <property type="entry name" value="WRKY_plant"/>
</dbReference>
<dbReference type="InParanoid" id="A0A3N7EJ76"/>
<dbReference type="SMART" id="SM00774">
    <property type="entry name" value="WRKY"/>
    <property type="match status" value="1"/>
</dbReference>
<evidence type="ECO:0000259" key="9">
    <source>
        <dbReference type="PROSITE" id="PS50811"/>
    </source>
</evidence>
<evidence type="ECO:0000313" key="10">
    <source>
        <dbReference type="EMBL" id="RQO87046.1"/>
    </source>
</evidence>
<dbReference type="InterPro" id="IPR036576">
    <property type="entry name" value="WRKY_dom_sf"/>
</dbReference>
<dbReference type="PANTHER" id="PTHR32096:SF61">
    <property type="entry name" value="WRKY TRANSCRIPTION FACTOR 22"/>
    <property type="match status" value="1"/>
</dbReference>
<keyword evidence="11" id="KW-1185">Reference proteome</keyword>
<name>A0A3N7EJ76_POPTR</name>
<dbReference type="GO" id="GO:0005634">
    <property type="term" value="C:nucleus"/>
    <property type="evidence" value="ECO:0000318"/>
    <property type="project" value="GO_Central"/>
</dbReference>
<proteinExistence type="inferred from homology"/>
<dbReference type="GO" id="GO:0000976">
    <property type="term" value="F:transcription cis-regulatory region binding"/>
    <property type="evidence" value="ECO:0000318"/>
    <property type="project" value="GO_Central"/>
</dbReference>
<dbReference type="FunCoup" id="A0A3N7EJ76">
    <property type="interactions" value="456"/>
</dbReference>
<gene>
    <name evidence="10" type="ORF">POPTR_002G164400</name>
</gene>
<dbReference type="PROSITE" id="PS50811">
    <property type="entry name" value="WRKY"/>
    <property type="match status" value="1"/>
</dbReference>
<feature type="compositionally biased region" description="Polar residues" evidence="7">
    <location>
        <begin position="189"/>
        <end position="201"/>
    </location>
</feature>
<evidence type="ECO:0000256" key="6">
    <source>
        <dbReference type="ARBA" id="ARBA00060761"/>
    </source>
</evidence>
<feature type="region of interest" description="Disordered" evidence="7">
    <location>
        <begin position="74"/>
        <end position="95"/>
    </location>
</feature>
<dbReference type="GO" id="GO:0003700">
    <property type="term" value="F:DNA-binding transcription factor activity"/>
    <property type="evidence" value="ECO:0000318"/>
    <property type="project" value="GO_Central"/>
</dbReference>
<evidence type="ECO:0000256" key="7">
    <source>
        <dbReference type="SAM" id="MobiDB-lite"/>
    </source>
</evidence>
<comment type="subcellular location">
    <subcellularLocation>
        <location evidence="1">Nucleus</location>
    </subcellularLocation>
</comment>
<evidence type="ECO:0000256" key="1">
    <source>
        <dbReference type="ARBA" id="ARBA00004123"/>
    </source>
</evidence>
<feature type="chain" id="PRO_5017947311" description="WRKY domain-containing protein" evidence="8">
    <location>
        <begin position="25"/>
        <end position="409"/>
    </location>
</feature>
<dbReference type="Gene3D" id="2.20.25.80">
    <property type="entry name" value="WRKY domain"/>
    <property type="match status" value="1"/>
</dbReference>
<reference evidence="10 11" key="1">
    <citation type="journal article" date="2006" name="Science">
        <title>The genome of black cottonwood, Populus trichocarpa (Torr. &amp; Gray).</title>
        <authorList>
            <person name="Tuskan G.A."/>
            <person name="Difazio S."/>
            <person name="Jansson S."/>
            <person name="Bohlmann J."/>
            <person name="Grigoriev I."/>
            <person name="Hellsten U."/>
            <person name="Putnam N."/>
            <person name="Ralph S."/>
            <person name="Rombauts S."/>
            <person name="Salamov A."/>
            <person name="Schein J."/>
            <person name="Sterck L."/>
            <person name="Aerts A."/>
            <person name="Bhalerao R.R."/>
            <person name="Bhalerao R.P."/>
            <person name="Blaudez D."/>
            <person name="Boerjan W."/>
            <person name="Brun A."/>
            <person name="Brunner A."/>
            <person name="Busov V."/>
            <person name="Campbell M."/>
            <person name="Carlson J."/>
            <person name="Chalot M."/>
            <person name="Chapman J."/>
            <person name="Chen G.L."/>
            <person name="Cooper D."/>
            <person name="Coutinho P.M."/>
            <person name="Couturier J."/>
            <person name="Covert S."/>
            <person name="Cronk Q."/>
            <person name="Cunningham R."/>
            <person name="Davis J."/>
            <person name="Degroeve S."/>
            <person name="Dejardin A."/>
            <person name="Depamphilis C."/>
            <person name="Detter J."/>
            <person name="Dirks B."/>
            <person name="Dubchak I."/>
            <person name="Duplessis S."/>
            <person name="Ehlting J."/>
            <person name="Ellis B."/>
            <person name="Gendler K."/>
            <person name="Goodstein D."/>
            <person name="Gribskov M."/>
            <person name="Grimwood J."/>
            <person name="Groover A."/>
            <person name="Gunter L."/>
            <person name="Hamberger B."/>
            <person name="Heinze B."/>
            <person name="Helariutta Y."/>
            <person name="Henrissat B."/>
            <person name="Holligan D."/>
            <person name="Holt R."/>
            <person name="Huang W."/>
            <person name="Islam-Faridi N."/>
            <person name="Jones S."/>
            <person name="Jones-Rhoades M."/>
            <person name="Jorgensen R."/>
            <person name="Joshi C."/>
            <person name="Kangasjarvi J."/>
            <person name="Karlsson J."/>
            <person name="Kelleher C."/>
            <person name="Kirkpatrick R."/>
            <person name="Kirst M."/>
            <person name="Kohler A."/>
            <person name="Kalluri U."/>
            <person name="Larimer F."/>
            <person name="Leebens-Mack J."/>
            <person name="Leple J.C."/>
            <person name="Locascio P."/>
            <person name="Lou Y."/>
            <person name="Lucas S."/>
            <person name="Martin F."/>
            <person name="Montanini B."/>
            <person name="Napoli C."/>
            <person name="Nelson D.R."/>
            <person name="Nelson C."/>
            <person name="Nieminen K."/>
            <person name="Nilsson O."/>
            <person name="Pereda V."/>
            <person name="Peter G."/>
            <person name="Philippe R."/>
            <person name="Pilate G."/>
            <person name="Poliakov A."/>
            <person name="Razumovskaya J."/>
            <person name="Richardson P."/>
            <person name="Rinaldi C."/>
            <person name="Ritland K."/>
            <person name="Rouze P."/>
            <person name="Ryaboy D."/>
            <person name="Schmutz J."/>
            <person name="Schrader J."/>
            <person name="Segerman B."/>
            <person name="Shin H."/>
            <person name="Siddiqui A."/>
            <person name="Sterky F."/>
            <person name="Terry A."/>
            <person name="Tsai C.J."/>
            <person name="Uberbacher E."/>
            <person name="Unneberg P."/>
            <person name="Vahala J."/>
            <person name="Wall K."/>
            <person name="Wessler S."/>
            <person name="Yang G."/>
            <person name="Yin T."/>
            <person name="Douglas C."/>
            <person name="Marra M."/>
            <person name="Sandberg G."/>
            <person name="Van de Peer Y."/>
            <person name="Rokhsar D."/>
        </authorList>
    </citation>
    <scope>NUCLEOTIDE SEQUENCE [LARGE SCALE GENOMIC DNA]</scope>
    <source>
        <strain evidence="11">cv. Nisqually</strain>
    </source>
</reference>
<dbReference type="Proteomes" id="UP000006729">
    <property type="component" value="Chromosome 2"/>
</dbReference>
<feature type="region of interest" description="Disordered" evidence="7">
    <location>
        <begin position="172"/>
        <end position="215"/>
    </location>
</feature>
<dbReference type="KEGG" id="pop:7457359"/>
<dbReference type="OrthoDB" id="662136at2759"/>
<keyword evidence="3" id="KW-0238">DNA-binding</keyword>
<keyword evidence="8" id="KW-0732">Signal</keyword>
<feature type="signal peptide" evidence="8">
    <location>
        <begin position="1"/>
        <end position="24"/>
    </location>
</feature>
<dbReference type="Pfam" id="PF03106">
    <property type="entry name" value="WRKY"/>
    <property type="match status" value="1"/>
</dbReference>
<keyword evidence="5" id="KW-0539">Nucleus</keyword>
<feature type="domain" description="WRKY" evidence="9">
    <location>
        <begin position="218"/>
        <end position="284"/>
    </location>
</feature>
<evidence type="ECO:0000256" key="8">
    <source>
        <dbReference type="SAM" id="SignalP"/>
    </source>
</evidence>
<dbReference type="PANTHER" id="PTHR32096">
    <property type="entry name" value="WRKY TRANSCRIPTION FACTOR 30-RELATED-RELATED"/>
    <property type="match status" value="1"/>
</dbReference>
<dbReference type="SUPFAM" id="SSF118290">
    <property type="entry name" value="WRKY DNA-binding domain"/>
    <property type="match status" value="1"/>
</dbReference>
<dbReference type="STRING" id="3694.A0A3N7EJ76"/>
<feature type="region of interest" description="Disordered" evidence="7">
    <location>
        <begin position="278"/>
        <end position="354"/>
    </location>
</feature>
<organism evidence="10 11">
    <name type="scientific">Populus trichocarpa</name>
    <name type="common">Western balsam poplar</name>
    <name type="synonym">Populus balsamifera subsp. trichocarpa</name>
    <dbReference type="NCBI Taxonomy" id="3694"/>
    <lineage>
        <taxon>Eukaryota</taxon>
        <taxon>Viridiplantae</taxon>
        <taxon>Streptophyta</taxon>
        <taxon>Embryophyta</taxon>
        <taxon>Tracheophyta</taxon>
        <taxon>Spermatophyta</taxon>
        <taxon>Magnoliopsida</taxon>
        <taxon>eudicotyledons</taxon>
        <taxon>Gunneridae</taxon>
        <taxon>Pentapetalae</taxon>
        <taxon>rosids</taxon>
        <taxon>fabids</taxon>
        <taxon>Malpighiales</taxon>
        <taxon>Salicaceae</taxon>
        <taxon>Saliceae</taxon>
        <taxon>Populus</taxon>
    </lineage>
</organism>
<sequence length="409" mass="45211">MPNCHSLFFYILLLLSSSQPLTLSLSKSQPFLLSSLYNISRRRKVYRFTDLVSEAMEDIDWDLHAVVRGCTTSTSTSTTATTTINSNSNRNGTTSGYRSDYYPQYSCFSGFGSEQVGHLFSHPDPFETRNVIGELDELYKPFFPKTQPLLYSPQACTPISSFSSFASFNKDLQTQPKQQQKKSQPKQSLAGSVTSSGNSHTPRSKRRKNQLKKVCQVPAEALSSDVWAWRKYGQKPIKGSPYPRGYYRCSSSKGCLARKQVERNRSDPGMFIVTYTAEHNHPAPTHRNSLAGSTRQKTSTPQAGTSNDSNKPSSPAQPTCSSPATSLEDELLVQSTTDTELSREEKDITEDDDEDELAGFSEIAVSDDFFAGLEEFVVPATGFFSDHFPASFGLPWHANNNAATAAGSI</sequence>
<keyword evidence="2" id="KW-0805">Transcription regulation</keyword>
<comment type="similarity">
    <text evidence="6">Belongs to the WRKY group II-e family.</text>
</comment>